<evidence type="ECO:0000313" key="1">
    <source>
        <dbReference type="EMBL" id="CAL4185588.1"/>
    </source>
</evidence>
<comment type="caution">
    <text evidence="1">The sequence shown here is derived from an EMBL/GenBank/DDBJ whole genome shotgun (WGS) entry which is preliminary data.</text>
</comment>
<protein>
    <submittedName>
        <fullName evidence="1">Uncharacterized protein</fullName>
    </submittedName>
</protein>
<dbReference type="AlphaFoldDB" id="A0AAV2SGC4"/>
<name>A0AAV2SGC4_MEGNR</name>
<dbReference type="EMBL" id="CAXKWB010062661">
    <property type="protein sequence ID" value="CAL4185588.1"/>
    <property type="molecule type" value="Genomic_DNA"/>
</dbReference>
<proteinExistence type="predicted"/>
<evidence type="ECO:0000313" key="2">
    <source>
        <dbReference type="Proteomes" id="UP001497623"/>
    </source>
</evidence>
<keyword evidence="2" id="KW-1185">Reference proteome</keyword>
<feature type="non-terminal residue" evidence="1">
    <location>
        <position position="1"/>
    </location>
</feature>
<organism evidence="1 2">
    <name type="scientific">Meganyctiphanes norvegica</name>
    <name type="common">Northern krill</name>
    <name type="synonym">Thysanopoda norvegica</name>
    <dbReference type="NCBI Taxonomy" id="48144"/>
    <lineage>
        <taxon>Eukaryota</taxon>
        <taxon>Metazoa</taxon>
        <taxon>Ecdysozoa</taxon>
        <taxon>Arthropoda</taxon>
        <taxon>Crustacea</taxon>
        <taxon>Multicrustacea</taxon>
        <taxon>Malacostraca</taxon>
        <taxon>Eumalacostraca</taxon>
        <taxon>Eucarida</taxon>
        <taxon>Euphausiacea</taxon>
        <taxon>Euphausiidae</taxon>
        <taxon>Meganyctiphanes</taxon>
    </lineage>
</organism>
<reference evidence="1 2" key="1">
    <citation type="submission" date="2024-05" db="EMBL/GenBank/DDBJ databases">
        <authorList>
            <person name="Wallberg A."/>
        </authorList>
    </citation>
    <scope>NUCLEOTIDE SEQUENCE [LARGE SCALE GENOMIC DNA]</scope>
</reference>
<gene>
    <name evidence="1" type="ORF">MNOR_LOCUS35966</name>
</gene>
<dbReference type="Proteomes" id="UP001497623">
    <property type="component" value="Unassembled WGS sequence"/>
</dbReference>
<sequence>FAAPDDVGRVDDYLPQLPELTVSGVNWRSLWLSQVSEAHHVTWAINTAKQMEPRSGGYYWLVFPRCRLTCEQLKTMVAAMGREAAGITVEYKVIVSSPAPHTPQEEQKLREAVSNAFPSCQGALTWCQGDDELPGAW</sequence>
<accession>A0AAV2SGC4</accession>